<protein>
    <recommendedName>
        <fullName evidence="3">Exo-alpha-sialidase</fullName>
    </recommendedName>
</protein>
<proteinExistence type="predicted"/>
<evidence type="ECO:0000313" key="2">
    <source>
        <dbReference type="Proteomes" id="UP000000493"/>
    </source>
</evidence>
<dbReference type="KEGG" id="rsi:Runsl_4711"/>
<dbReference type="Proteomes" id="UP000000493">
    <property type="component" value="Chromosome"/>
</dbReference>
<keyword evidence="2" id="KW-1185">Reference proteome</keyword>
<sequence length="460" mass="51615">MKSIITLFLSLCIHFKSYSQSITLPKLTFTEIQALQFPEEGQILYDLTFKCLRVYNGTKWISTTQNSGMGVEDYTSLSKVYGETFVNTALPVSKFETETYAHSSYIKIINNTCYVLYMCNDKENFEGGINQKIRLSTFNLLMPTQKTITEIAQPSQTSGSFTLDNMGLQVPNMLQISQDTLRLFFRGSVSKNRTILYRDYSLTTGALTNFKTVKATIARNQSIVPLNLLNVYAHLDYLFGPGHGIGEIQDFFMTSEIEKIDDALYSVISVGSGLGKTTTSILVKSTDNGATWSFLGAPDPRFLPGTNSMVTKYMWEGAITSSSTEIYLFCRSVNNGITLTKANKSNLYNFTIPIKIWNTGNAKPLVFNYPGIGLIGLFESSSSIEPNLLSNRTALDVVRISNNYSAFTKLYTISDYSGIHTPSYCLYNNEIFISYTGDKLRRTPKNCGQIFFSRLKRNSF</sequence>
<accession>A0A7U3ZPL3</accession>
<dbReference type="SUPFAM" id="SSF50939">
    <property type="entry name" value="Sialidases"/>
    <property type="match status" value="1"/>
</dbReference>
<dbReference type="InterPro" id="IPR036278">
    <property type="entry name" value="Sialidase_sf"/>
</dbReference>
<name>A0A7U3ZPL3_RUNSL</name>
<gene>
    <name evidence="1" type="ordered locus">Runsl_4711</name>
</gene>
<evidence type="ECO:0008006" key="3">
    <source>
        <dbReference type="Google" id="ProtNLM"/>
    </source>
</evidence>
<organism evidence="1 2">
    <name type="scientific">Runella slithyformis (strain ATCC 29530 / DSM 19594 / LMG 11500 / NCIMB 11436 / LSU 4)</name>
    <dbReference type="NCBI Taxonomy" id="761193"/>
    <lineage>
        <taxon>Bacteria</taxon>
        <taxon>Pseudomonadati</taxon>
        <taxon>Bacteroidota</taxon>
        <taxon>Cytophagia</taxon>
        <taxon>Cytophagales</taxon>
        <taxon>Spirosomataceae</taxon>
        <taxon>Runella</taxon>
    </lineage>
</organism>
<dbReference type="RefSeq" id="WP_013930319.1">
    <property type="nucleotide sequence ID" value="NC_015703.1"/>
</dbReference>
<dbReference type="CDD" id="cd15482">
    <property type="entry name" value="Sialidase_non-viral"/>
    <property type="match status" value="1"/>
</dbReference>
<dbReference type="EMBL" id="CP002859">
    <property type="protein sequence ID" value="AEI51030.1"/>
    <property type="molecule type" value="Genomic_DNA"/>
</dbReference>
<reference evidence="1 2" key="2">
    <citation type="journal article" date="2012" name="Stand. Genomic Sci.">
        <title>Complete genome sequence of the aquatic bacterium Runella slithyformis type strain (LSU 4(T)).</title>
        <authorList>
            <person name="Copeland A."/>
            <person name="Zhang X."/>
            <person name="Misra M."/>
            <person name="Lapidus A."/>
            <person name="Nolan M."/>
            <person name="Lucas S."/>
            <person name="Deshpande S."/>
            <person name="Cheng J.F."/>
            <person name="Tapia R."/>
            <person name="Goodwin L.A."/>
            <person name="Pitluck S."/>
            <person name="Liolios K."/>
            <person name="Pagani I."/>
            <person name="Ivanova N."/>
            <person name="Mikhailova N."/>
            <person name="Pati A."/>
            <person name="Chen A."/>
            <person name="Palaniappan K."/>
            <person name="Land M."/>
            <person name="Hauser L."/>
            <person name="Pan C."/>
            <person name="Jeffries C.D."/>
            <person name="Detter J.C."/>
            <person name="Brambilla E.M."/>
            <person name="Rohde M."/>
            <person name="Djao O.D."/>
            <person name="Goker M."/>
            <person name="Sikorski J."/>
            <person name="Tindall B.J."/>
            <person name="Woyke T."/>
            <person name="Bristow J."/>
            <person name="Eisen J.A."/>
            <person name="Markowitz V."/>
            <person name="Hugenholtz P."/>
            <person name="Kyrpides N.C."/>
            <person name="Klenk H.P."/>
            <person name="Mavromatis K."/>
        </authorList>
    </citation>
    <scope>NUCLEOTIDE SEQUENCE [LARGE SCALE GENOMIC DNA]</scope>
    <source>
        <strain evidence="2">ATCC 29530 / DSM 19594 / LMG 11500 / NCIMB 11436 / LSU 4</strain>
    </source>
</reference>
<evidence type="ECO:0000313" key="1">
    <source>
        <dbReference type="EMBL" id="AEI51030.1"/>
    </source>
</evidence>
<dbReference type="AlphaFoldDB" id="A0A7U3ZPL3"/>
<reference evidence="2" key="1">
    <citation type="submission" date="2011-06" db="EMBL/GenBank/DDBJ databases">
        <title>The complete genome of chromosome of Runella slithyformis DSM 19594.</title>
        <authorList>
            <consortium name="US DOE Joint Genome Institute (JGI-PGF)"/>
            <person name="Lucas S."/>
            <person name="Han J."/>
            <person name="Lapidus A."/>
            <person name="Bruce D."/>
            <person name="Goodwin L."/>
            <person name="Pitluck S."/>
            <person name="Peters L."/>
            <person name="Kyrpides N."/>
            <person name="Mavromatis K."/>
            <person name="Ivanova N."/>
            <person name="Ovchinnikova G."/>
            <person name="Zhang X."/>
            <person name="Misra M."/>
            <person name="Detter J.C."/>
            <person name="Tapia R."/>
            <person name="Han C."/>
            <person name="Land M."/>
            <person name="Hauser L."/>
            <person name="Markowitz V."/>
            <person name="Cheng J.-F."/>
            <person name="Hugenholtz P."/>
            <person name="Woyke T."/>
            <person name="Wu D."/>
            <person name="Tindall B."/>
            <person name="Faehrich R."/>
            <person name="Brambilla E."/>
            <person name="Klenk H.-P."/>
            <person name="Eisen J.A."/>
        </authorList>
    </citation>
    <scope>NUCLEOTIDE SEQUENCE [LARGE SCALE GENOMIC DNA]</scope>
    <source>
        <strain evidence="2">ATCC 29530 / DSM 19594 / LMG 11500 / NCIMB 11436 / LSU 4</strain>
    </source>
</reference>